<evidence type="ECO:0000256" key="3">
    <source>
        <dbReference type="SAM" id="SignalP"/>
    </source>
</evidence>
<name>A0A6A5TPA0_9PLEO</name>
<gene>
    <name evidence="5" type="ORF">CC80DRAFT_386221</name>
</gene>
<dbReference type="PANTHER" id="PTHR11772">
    <property type="entry name" value="ASPARAGINE SYNTHETASE"/>
    <property type="match status" value="1"/>
</dbReference>
<evidence type="ECO:0000313" key="5">
    <source>
        <dbReference type="EMBL" id="KAF1954258.1"/>
    </source>
</evidence>
<dbReference type="PANTHER" id="PTHR11772:SF17">
    <property type="entry name" value="ASPARAGINE SYNTHETASE (EUROFUNG)"/>
    <property type="match status" value="1"/>
</dbReference>
<feature type="non-terminal residue" evidence="5">
    <location>
        <position position="1"/>
    </location>
</feature>
<protein>
    <recommendedName>
        <fullName evidence="4">Asparagine synthetase domain-containing protein</fullName>
    </recommendedName>
</protein>
<keyword evidence="6" id="KW-1185">Reference proteome</keyword>
<feature type="non-terminal residue" evidence="5">
    <location>
        <position position="124"/>
    </location>
</feature>
<evidence type="ECO:0000313" key="6">
    <source>
        <dbReference type="Proteomes" id="UP000800035"/>
    </source>
</evidence>
<proteinExistence type="predicted"/>
<organism evidence="5 6">
    <name type="scientific">Byssothecium circinans</name>
    <dbReference type="NCBI Taxonomy" id="147558"/>
    <lineage>
        <taxon>Eukaryota</taxon>
        <taxon>Fungi</taxon>
        <taxon>Dikarya</taxon>
        <taxon>Ascomycota</taxon>
        <taxon>Pezizomycotina</taxon>
        <taxon>Dothideomycetes</taxon>
        <taxon>Pleosporomycetidae</taxon>
        <taxon>Pleosporales</taxon>
        <taxon>Massarineae</taxon>
        <taxon>Massarinaceae</taxon>
        <taxon>Byssothecium</taxon>
    </lineage>
</organism>
<dbReference type="SUPFAM" id="SSF52402">
    <property type="entry name" value="Adenine nucleotide alpha hydrolases-like"/>
    <property type="match status" value="1"/>
</dbReference>
<sequence length="124" mass="14483">WHTLLSALYIWSKAALANRFLTFLGDRVEMAHSVEGRQLFLGLRLTEYVMGLPPSMKFHYGPTTNSFNEKWILKEAIKPFVTEELYSRKKNSFAAPVKYRHDGLVRKMFDRQITRENVEALGFL</sequence>
<evidence type="ECO:0000256" key="1">
    <source>
        <dbReference type="ARBA" id="ARBA00022741"/>
    </source>
</evidence>
<dbReference type="Proteomes" id="UP000800035">
    <property type="component" value="Unassembled WGS sequence"/>
</dbReference>
<dbReference type="AlphaFoldDB" id="A0A6A5TPA0"/>
<dbReference type="GO" id="GO:0004066">
    <property type="term" value="F:asparagine synthase (glutamine-hydrolyzing) activity"/>
    <property type="evidence" value="ECO:0007669"/>
    <property type="project" value="InterPro"/>
</dbReference>
<dbReference type="InterPro" id="IPR050795">
    <property type="entry name" value="Asn_Synthetase"/>
</dbReference>
<feature type="signal peptide" evidence="3">
    <location>
        <begin position="1"/>
        <end position="17"/>
    </location>
</feature>
<evidence type="ECO:0000256" key="2">
    <source>
        <dbReference type="ARBA" id="ARBA00022840"/>
    </source>
</evidence>
<dbReference type="InterPro" id="IPR014729">
    <property type="entry name" value="Rossmann-like_a/b/a_fold"/>
</dbReference>
<dbReference type="Gene3D" id="3.40.50.620">
    <property type="entry name" value="HUPs"/>
    <property type="match status" value="1"/>
</dbReference>
<keyword evidence="2" id="KW-0067">ATP-binding</keyword>
<accession>A0A6A5TPA0</accession>
<feature type="chain" id="PRO_5025491104" description="Asparagine synthetase domain-containing protein" evidence="3">
    <location>
        <begin position="18"/>
        <end position="124"/>
    </location>
</feature>
<feature type="domain" description="Asparagine synthetase" evidence="4">
    <location>
        <begin position="2"/>
        <end position="123"/>
    </location>
</feature>
<dbReference type="Pfam" id="PF00733">
    <property type="entry name" value="Asn_synthase"/>
    <property type="match status" value="1"/>
</dbReference>
<dbReference type="GO" id="GO:0006529">
    <property type="term" value="P:asparagine biosynthetic process"/>
    <property type="evidence" value="ECO:0007669"/>
    <property type="project" value="InterPro"/>
</dbReference>
<evidence type="ECO:0000259" key="4">
    <source>
        <dbReference type="Pfam" id="PF00733"/>
    </source>
</evidence>
<dbReference type="OrthoDB" id="3741880at2759"/>
<keyword evidence="3" id="KW-0732">Signal</keyword>
<dbReference type="EMBL" id="ML977000">
    <property type="protein sequence ID" value="KAF1954258.1"/>
    <property type="molecule type" value="Genomic_DNA"/>
</dbReference>
<dbReference type="InterPro" id="IPR001962">
    <property type="entry name" value="Asn_synthase"/>
</dbReference>
<dbReference type="GO" id="GO:0005524">
    <property type="term" value="F:ATP binding"/>
    <property type="evidence" value="ECO:0007669"/>
    <property type="project" value="UniProtKB-KW"/>
</dbReference>
<dbReference type="GO" id="GO:0005829">
    <property type="term" value="C:cytosol"/>
    <property type="evidence" value="ECO:0007669"/>
    <property type="project" value="TreeGrafter"/>
</dbReference>
<keyword evidence="1" id="KW-0547">Nucleotide-binding</keyword>
<reference evidence="5" key="1">
    <citation type="journal article" date="2020" name="Stud. Mycol.">
        <title>101 Dothideomycetes genomes: a test case for predicting lifestyles and emergence of pathogens.</title>
        <authorList>
            <person name="Haridas S."/>
            <person name="Albert R."/>
            <person name="Binder M."/>
            <person name="Bloem J."/>
            <person name="Labutti K."/>
            <person name="Salamov A."/>
            <person name="Andreopoulos B."/>
            <person name="Baker S."/>
            <person name="Barry K."/>
            <person name="Bills G."/>
            <person name="Bluhm B."/>
            <person name="Cannon C."/>
            <person name="Castanera R."/>
            <person name="Culley D."/>
            <person name="Daum C."/>
            <person name="Ezra D."/>
            <person name="Gonzalez J."/>
            <person name="Henrissat B."/>
            <person name="Kuo A."/>
            <person name="Liang C."/>
            <person name="Lipzen A."/>
            <person name="Lutzoni F."/>
            <person name="Magnuson J."/>
            <person name="Mondo S."/>
            <person name="Nolan M."/>
            <person name="Ohm R."/>
            <person name="Pangilinan J."/>
            <person name="Park H.-J."/>
            <person name="Ramirez L."/>
            <person name="Alfaro M."/>
            <person name="Sun H."/>
            <person name="Tritt A."/>
            <person name="Yoshinaga Y."/>
            <person name="Zwiers L.-H."/>
            <person name="Turgeon B."/>
            <person name="Goodwin S."/>
            <person name="Spatafora J."/>
            <person name="Crous P."/>
            <person name="Grigoriev I."/>
        </authorList>
    </citation>
    <scope>NUCLEOTIDE SEQUENCE</scope>
    <source>
        <strain evidence="5">CBS 675.92</strain>
    </source>
</reference>